<sequence length="99" mass="11238">MIVIAGTLTLESPVNETVLDACRTMMKATHAEKGCVDYVFSADPLDDHTLRVFEQWESLEDLEAHFQAPHMPPFREAMAQWNVTGKSIHRFTVTDTVEM</sequence>
<protein>
    <recommendedName>
        <fullName evidence="1">ABM domain-containing protein</fullName>
    </recommendedName>
</protein>
<dbReference type="EMBL" id="UINC01210828">
    <property type="protein sequence ID" value="SVE34470.1"/>
    <property type="molecule type" value="Genomic_DNA"/>
</dbReference>
<dbReference type="SUPFAM" id="SSF54909">
    <property type="entry name" value="Dimeric alpha+beta barrel"/>
    <property type="match status" value="1"/>
</dbReference>
<evidence type="ECO:0000259" key="1">
    <source>
        <dbReference type="PROSITE" id="PS51725"/>
    </source>
</evidence>
<dbReference type="GO" id="GO:0003824">
    <property type="term" value="F:catalytic activity"/>
    <property type="evidence" value="ECO:0007669"/>
    <property type="project" value="TreeGrafter"/>
</dbReference>
<dbReference type="Pfam" id="PF03992">
    <property type="entry name" value="ABM"/>
    <property type="match status" value="1"/>
</dbReference>
<feature type="domain" description="ABM" evidence="1">
    <location>
        <begin position="1"/>
        <end position="91"/>
    </location>
</feature>
<accession>A0A383CR28</accession>
<gene>
    <name evidence="2" type="ORF">METZ01_LOCUS487324</name>
</gene>
<dbReference type="InterPro" id="IPR011008">
    <property type="entry name" value="Dimeric_a/b-barrel"/>
</dbReference>
<dbReference type="PANTHER" id="PTHR33336">
    <property type="entry name" value="QUINOL MONOOXYGENASE YGIN-RELATED"/>
    <property type="match status" value="1"/>
</dbReference>
<proteinExistence type="predicted"/>
<dbReference type="InterPro" id="IPR007138">
    <property type="entry name" value="ABM_dom"/>
</dbReference>
<organism evidence="2">
    <name type="scientific">marine metagenome</name>
    <dbReference type="NCBI Taxonomy" id="408172"/>
    <lineage>
        <taxon>unclassified sequences</taxon>
        <taxon>metagenomes</taxon>
        <taxon>ecological metagenomes</taxon>
    </lineage>
</organism>
<dbReference type="AlphaFoldDB" id="A0A383CR28"/>
<evidence type="ECO:0000313" key="2">
    <source>
        <dbReference type="EMBL" id="SVE34470.1"/>
    </source>
</evidence>
<dbReference type="PROSITE" id="PS51725">
    <property type="entry name" value="ABM"/>
    <property type="match status" value="1"/>
</dbReference>
<dbReference type="InterPro" id="IPR050744">
    <property type="entry name" value="AI-2_Isomerase_LsrG"/>
</dbReference>
<reference evidence="2" key="1">
    <citation type="submission" date="2018-05" db="EMBL/GenBank/DDBJ databases">
        <authorList>
            <person name="Lanie J.A."/>
            <person name="Ng W.-L."/>
            <person name="Kazmierczak K.M."/>
            <person name="Andrzejewski T.M."/>
            <person name="Davidsen T.M."/>
            <person name="Wayne K.J."/>
            <person name="Tettelin H."/>
            <person name="Glass J.I."/>
            <person name="Rusch D."/>
            <person name="Podicherti R."/>
            <person name="Tsui H.-C.T."/>
            <person name="Winkler M.E."/>
        </authorList>
    </citation>
    <scope>NUCLEOTIDE SEQUENCE</scope>
</reference>
<dbReference type="Gene3D" id="3.30.70.100">
    <property type="match status" value="1"/>
</dbReference>
<dbReference type="PANTHER" id="PTHR33336:SF15">
    <property type="entry name" value="ABM DOMAIN-CONTAINING PROTEIN"/>
    <property type="match status" value="1"/>
</dbReference>
<name>A0A383CR28_9ZZZZ</name>